<dbReference type="PANTHER" id="PTHR47660">
    <property type="entry name" value="TRANSCRIPTION FACTOR WITH C2H2 AND ZN(2)-CYS(6) DNA BINDING DOMAIN (EUROFUNG)-RELATED-RELATED"/>
    <property type="match status" value="1"/>
</dbReference>
<dbReference type="PANTHER" id="PTHR47660:SF3">
    <property type="entry name" value="FINGER DOMAIN PROTEIN, PUTATIVE (AFU_ORTHOLOGUE AFUA_4G03310)-RELATED"/>
    <property type="match status" value="1"/>
</dbReference>
<dbReference type="GO" id="GO:0000981">
    <property type="term" value="F:DNA-binding transcription factor activity, RNA polymerase II-specific"/>
    <property type="evidence" value="ECO:0007669"/>
    <property type="project" value="InterPro"/>
</dbReference>
<dbReference type="AlphaFoldDB" id="A0A6A6IBB2"/>
<sequence>MNPGALLVSLHKGDDATAGDGEREKKQGRQRFSYCSSLVNPFARTLVAHAASLFLPQICHLIFIFGRLVPPAPQILPAIDIPPTISLKMAAEPISKRRSCSECAKAKRKCGMELPRCKRCAKKNIVCAYPNSRSSMANTTFPELEFQWLDDLMRDPDMMPWSGSLQPQLDASSQGTLSRRSDSDILSFPREEPDYLLGTPVPTKSTLARAETEAALHRFKTWPEKWVKQGKAPFIHPSLYASSMPKVLQDAYAACAIYSTKTDLNEFVAFTVIEAKANGLLHAADQASWTPLDLLAAVQALLIFQFIRLFDGDIRQRALAEKAEPVLEAWSQQLKARTTKEREYTTETSPSWRSWIFSESVRRTVTMSVFLAGIYSLVKQGFCTLGDQVTANSFTAQRQLWEASGPVEWEQAKLSYNPHWISKMQFDQFLQEGNGNELDDFGLILLITYKGQDVADRWMATTQAERDVVMDRNFHQSLLDMIQDREYGQVSSLEPLL</sequence>
<dbReference type="RefSeq" id="XP_033682868.1">
    <property type="nucleotide sequence ID" value="XM_033826860.1"/>
</dbReference>
<dbReference type="PROSITE" id="PS00463">
    <property type="entry name" value="ZN2_CY6_FUNGAL_1"/>
    <property type="match status" value="1"/>
</dbReference>
<keyword evidence="4" id="KW-0804">Transcription</keyword>
<dbReference type="PROSITE" id="PS50048">
    <property type="entry name" value="ZN2_CY6_FUNGAL_2"/>
    <property type="match status" value="1"/>
</dbReference>
<name>A0A6A6IBB2_9PLEO</name>
<dbReference type="GeneID" id="54580190"/>
<evidence type="ECO:0000313" key="8">
    <source>
        <dbReference type="EMBL" id="KAF2247864.1"/>
    </source>
</evidence>
<evidence type="ECO:0000256" key="3">
    <source>
        <dbReference type="ARBA" id="ARBA00023015"/>
    </source>
</evidence>
<gene>
    <name evidence="8" type="ORF">BU26DRAFT_505651</name>
</gene>
<evidence type="ECO:0000256" key="2">
    <source>
        <dbReference type="ARBA" id="ARBA00022833"/>
    </source>
</evidence>
<accession>A0A6A6IBB2</accession>
<evidence type="ECO:0000313" key="9">
    <source>
        <dbReference type="Proteomes" id="UP000800094"/>
    </source>
</evidence>
<dbReference type="InterPro" id="IPR036864">
    <property type="entry name" value="Zn2-C6_fun-type_DNA-bd_sf"/>
</dbReference>
<proteinExistence type="predicted"/>
<keyword evidence="2" id="KW-0862">Zinc</keyword>
<dbReference type="SMART" id="SM00066">
    <property type="entry name" value="GAL4"/>
    <property type="match status" value="1"/>
</dbReference>
<dbReference type="InterPro" id="IPR001138">
    <property type="entry name" value="Zn2Cys6_DnaBD"/>
</dbReference>
<organism evidence="8 9">
    <name type="scientific">Trematosphaeria pertusa</name>
    <dbReference type="NCBI Taxonomy" id="390896"/>
    <lineage>
        <taxon>Eukaryota</taxon>
        <taxon>Fungi</taxon>
        <taxon>Dikarya</taxon>
        <taxon>Ascomycota</taxon>
        <taxon>Pezizomycotina</taxon>
        <taxon>Dothideomycetes</taxon>
        <taxon>Pleosporomycetidae</taxon>
        <taxon>Pleosporales</taxon>
        <taxon>Massarineae</taxon>
        <taxon>Trematosphaeriaceae</taxon>
        <taxon>Trematosphaeria</taxon>
    </lineage>
</organism>
<dbReference type="SUPFAM" id="SSF57701">
    <property type="entry name" value="Zn2/Cys6 DNA-binding domain"/>
    <property type="match status" value="1"/>
</dbReference>
<evidence type="ECO:0000256" key="5">
    <source>
        <dbReference type="ARBA" id="ARBA00023242"/>
    </source>
</evidence>
<dbReference type="EMBL" id="ML987196">
    <property type="protein sequence ID" value="KAF2247864.1"/>
    <property type="molecule type" value="Genomic_DNA"/>
</dbReference>
<dbReference type="Pfam" id="PF00172">
    <property type="entry name" value="Zn_clus"/>
    <property type="match status" value="1"/>
</dbReference>
<keyword evidence="9" id="KW-1185">Reference proteome</keyword>
<feature type="domain" description="Zn(2)-C6 fungal-type" evidence="7">
    <location>
        <begin position="99"/>
        <end position="129"/>
    </location>
</feature>
<dbReference type="OrthoDB" id="9930022at2759"/>
<keyword evidence="1" id="KW-0479">Metal-binding</keyword>
<dbReference type="CDD" id="cd00067">
    <property type="entry name" value="GAL4"/>
    <property type="match status" value="1"/>
</dbReference>
<keyword evidence="5" id="KW-0539">Nucleus</keyword>
<reference evidence="8" key="1">
    <citation type="journal article" date="2020" name="Stud. Mycol.">
        <title>101 Dothideomycetes genomes: a test case for predicting lifestyles and emergence of pathogens.</title>
        <authorList>
            <person name="Haridas S."/>
            <person name="Albert R."/>
            <person name="Binder M."/>
            <person name="Bloem J."/>
            <person name="Labutti K."/>
            <person name="Salamov A."/>
            <person name="Andreopoulos B."/>
            <person name="Baker S."/>
            <person name="Barry K."/>
            <person name="Bills G."/>
            <person name="Bluhm B."/>
            <person name="Cannon C."/>
            <person name="Castanera R."/>
            <person name="Culley D."/>
            <person name="Daum C."/>
            <person name="Ezra D."/>
            <person name="Gonzalez J."/>
            <person name="Henrissat B."/>
            <person name="Kuo A."/>
            <person name="Liang C."/>
            <person name="Lipzen A."/>
            <person name="Lutzoni F."/>
            <person name="Magnuson J."/>
            <person name="Mondo S."/>
            <person name="Nolan M."/>
            <person name="Ohm R."/>
            <person name="Pangilinan J."/>
            <person name="Park H.-J."/>
            <person name="Ramirez L."/>
            <person name="Alfaro M."/>
            <person name="Sun H."/>
            <person name="Tritt A."/>
            <person name="Yoshinaga Y."/>
            <person name="Zwiers L.-H."/>
            <person name="Turgeon B."/>
            <person name="Goodwin S."/>
            <person name="Spatafora J."/>
            <person name="Crous P."/>
            <person name="Grigoriev I."/>
        </authorList>
    </citation>
    <scope>NUCLEOTIDE SEQUENCE</scope>
    <source>
        <strain evidence="8">CBS 122368</strain>
    </source>
</reference>
<evidence type="ECO:0000259" key="7">
    <source>
        <dbReference type="PROSITE" id="PS50048"/>
    </source>
</evidence>
<keyword evidence="3" id="KW-0805">Transcription regulation</keyword>
<dbReference type="GO" id="GO:0008270">
    <property type="term" value="F:zinc ion binding"/>
    <property type="evidence" value="ECO:0007669"/>
    <property type="project" value="InterPro"/>
</dbReference>
<feature type="compositionally biased region" description="Polar residues" evidence="6">
    <location>
        <begin position="163"/>
        <end position="178"/>
    </location>
</feature>
<protein>
    <recommendedName>
        <fullName evidence="7">Zn(2)-C6 fungal-type domain-containing protein</fullName>
    </recommendedName>
</protein>
<feature type="region of interest" description="Disordered" evidence="6">
    <location>
        <begin position="160"/>
        <end position="183"/>
    </location>
</feature>
<dbReference type="Gene3D" id="4.10.240.10">
    <property type="entry name" value="Zn(2)-C6 fungal-type DNA-binding domain"/>
    <property type="match status" value="1"/>
</dbReference>
<evidence type="ECO:0000256" key="1">
    <source>
        <dbReference type="ARBA" id="ARBA00022723"/>
    </source>
</evidence>
<evidence type="ECO:0000256" key="6">
    <source>
        <dbReference type="SAM" id="MobiDB-lite"/>
    </source>
</evidence>
<evidence type="ECO:0000256" key="4">
    <source>
        <dbReference type="ARBA" id="ARBA00023163"/>
    </source>
</evidence>
<dbReference type="Proteomes" id="UP000800094">
    <property type="component" value="Unassembled WGS sequence"/>
</dbReference>